<keyword evidence="4 5" id="KW-0408">Iron</keyword>
<dbReference type="InterPro" id="IPR004294">
    <property type="entry name" value="Carotenoid_Oase"/>
</dbReference>
<dbReference type="PANTHER" id="PTHR10543:SF24">
    <property type="entry name" value="CAROTENOID ISOMEROOXYGENASE"/>
    <property type="match status" value="1"/>
</dbReference>
<feature type="binding site" evidence="5">
    <location>
        <position position="194"/>
    </location>
    <ligand>
        <name>Fe cation</name>
        <dbReference type="ChEBI" id="CHEBI:24875"/>
        <note>catalytic</note>
    </ligand>
</feature>
<comment type="caution">
    <text evidence="6">The sequence shown here is derived from an EMBL/GenBank/DDBJ whole genome shotgun (WGS) entry which is preliminary data.</text>
</comment>
<comment type="cofactor">
    <cofactor evidence="5">
        <name>Fe(2+)</name>
        <dbReference type="ChEBI" id="CHEBI:29033"/>
    </cofactor>
    <text evidence="5">Binds 1 Fe(2+) ion per subunit.</text>
</comment>
<keyword evidence="3" id="KW-0560">Oxidoreductase</keyword>
<gene>
    <name evidence="6" type="ORF">PoB_006763200</name>
</gene>
<organism evidence="6 7">
    <name type="scientific">Plakobranchus ocellatus</name>
    <dbReference type="NCBI Taxonomy" id="259542"/>
    <lineage>
        <taxon>Eukaryota</taxon>
        <taxon>Metazoa</taxon>
        <taxon>Spiralia</taxon>
        <taxon>Lophotrochozoa</taxon>
        <taxon>Mollusca</taxon>
        <taxon>Gastropoda</taxon>
        <taxon>Heterobranchia</taxon>
        <taxon>Euthyneura</taxon>
        <taxon>Panpulmonata</taxon>
        <taxon>Sacoglossa</taxon>
        <taxon>Placobranchoidea</taxon>
        <taxon>Plakobranchidae</taxon>
        <taxon>Plakobranchus</taxon>
    </lineage>
</organism>
<keyword evidence="2 5" id="KW-0479">Metal-binding</keyword>
<accession>A0AAV4DA94</accession>
<dbReference type="GO" id="GO:0010436">
    <property type="term" value="F:carotenoid dioxygenase activity"/>
    <property type="evidence" value="ECO:0007669"/>
    <property type="project" value="TreeGrafter"/>
</dbReference>
<feature type="non-terminal residue" evidence="6">
    <location>
        <position position="1"/>
    </location>
</feature>
<dbReference type="GO" id="GO:0046872">
    <property type="term" value="F:metal ion binding"/>
    <property type="evidence" value="ECO:0007669"/>
    <property type="project" value="UniProtKB-KW"/>
</dbReference>
<comment type="similarity">
    <text evidence="1">Belongs to the carotenoid oxygenase family.</text>
</comment>
<dbReference type="Pfam" id="PF03055">
    <property type="entry name" value="RPE65"/>
    <property type="match status" value="1"/>
</dbReference>
<proteinExistence type="inferred from homology"/>
<evidence type="ECO:0000256" key="4">
    <source>
        <dbReference type="ARBA" id="ARBA00023004"/>
    </source>
</evidence>
<keyword evidence="7" id="KW-1185">Reference proteome</keyword>
<feature type="binding site" evidence="5">
    <location>
        <position position="406"/>
    </location>
    <ligand>
        <name>Fe cation</name>
        <dbReference type="ChEBI" id="CHEBI:24875"/>
        <note>catalytic</note>
    </ligand>
</feature>
<evidence type="ECO:0000313" key="6">
    <source>
        <dbReference type="EMBL" id="GFO41127.1"/>
    </source>
</evidence>
<feature type="binding site" evidence="5">
    <location>
        <position position="123"/>
    </location>
    <ligand>
        <name>Fe cation</name>
        <dbReference type="ChEBI" id="CHEBI:24875"/>
        <note>catalytic</note>
    </ligand>
</feature>
<protein>
    <submittedName>
        <fullName evidence="6">Retinoid isomerohydrolase</fullName>
    </submittedName>
</protein>
<dbReference type="GO" id="GO:0016121">
    <property type="term" value="P:carotene catabolic process"/>
    <property type="evidence" value="ECO:0007669"/>
    <property type="project" value="TreeGrafter"/>
</dbReference>
<name>A0AAV4DA94_9GAST</name>
<evidence type="ECO:0000256" key="3">
    <source>
        <dbReference type="ARBA" id="ARBA00023002"/>
    </source>
</evidence>
<dbReference type="Proteomes" id="UP000735302">
    <property type="component" value="Unassembled WGS sequence"/>
</dbReference>
<sequence>LFNKFIPTPPKSTDNPNINLMDFGDRLFALTEATFISEVKPDSLSVKDKTDLKDYLPLHLSTAHPHKLKDGTMIFFGTNMNYKNAYNFIEIPPPADPSENPFAAAKIVATVPSRWKMNISYTHSFGLTENYFVHLEQPLTANLPLVFFQKPLGKRFADVLTVHEGQSMDIMLVDRATGKRHPITYEAPEGMAFHFINSYEEADHVVCDICFKPKGALAVYHAYLHIMAEDLKKRESDNEPSYFARFVLPLSIEGAEAGKNLVTLPNTTATATLREGSKTVVSVTPEIIKDGMTADFPGINYSYNGMKYRYCYTCTALATINRNLAKFDLVEKRVLTYDVGDDHQVGEPVFLARPGATREDDGVVLSTMIAFNSSVQSYLVILDAITFTEIARASLPSEMKMTFTFHGMFSDKIL</sequence>
<feature type="binding site" evidence="5">
    <location>
        <position position="64"/>
    </location>
    <ligand>
        <name>Fe cation</name>
        <dbReference type="ChEBI" id="CHEBI:24875"/>
        <note>catalytic</note>
    </ligand>
</feature>
<dbReference type="AlphaFoldDB" id="A0AAV4DA94"/>
<dbReference type="PANTHER" id="PTHR10543">
    <property type="entry name" value="BETA-CAROTENE DIOXYGENASE"/>
    <property type="match status" value="1"/>
</dbReference>
<evidence type="ECO:0000256" key="5">
    <source>
        <dbReference type="PIRSR" id="PIRSR604294-1"/>
    </source>
</evidence>
<dbReference type="EMBL" id="BLXT01007668">
    <property type="protein sequence ID" value="GFO41127.1"/>
    <property type="molecule type" value="Genomic_DNA"/>
</dbReference>
<dbReference type="GO" id="GO:0003834">
    <property type="term" value="F:beta-carotene 15,15'-dioxygenase activity"/>
    <property type="evidence" value="ECO:0007669"/>
    <property type="project" value="TreeGrafter"/>
</dbReference>
<reference evidence="6 7" key="1">
    <citation type="journal article" date="2021" name="Elife">
        <title>Chloroplast acquisition without the gene transfer in kleptoplastic sea slugs, Plakobranchus ocellatus.</title>
        <authorList>
            <person name="Maeda T."/>
            <person name="Takahashi S."/>
            <person name="Yoshida T."/>
            <person name="Shimamura S."/>
            <person name="Takaki Y."/>
            <person name="Nagai Y."/>
            <person name="Toyoda A."/>
            <person name="Suzuki Y."/>
            <person name="Arimoto A."/>
            <person name="Ishii H."/>
            <person name="Satoh N."/>
            <person name="Nishiyama T."/>
            <person name="Hasebe M."/>
            <person name="Maruyama T."/>
            <person name="Minagawa J."/>
            <person name="Obokata J."/>
            <person name="Shigenobu S."/>
        </authorList>
    </citation>
    <scope>NUCLEOTIDE SEQUENCE [LARGE SCALE GENOMIC DNA]</scope>
</reference>
<evidence type="ECO:0000256" key="1">
    <source>
        <dbReference type="ARBA" id="ARBA00006787"/>
    </source>
</evidence>
<evidence type="ECO:0000256" key="2">
    <source>
        <dbReference type="ARBA" id="ARBA00022723"/>
    </source>
</evidence>
<evidence type="ECO:0000313" key="7">
    <source>
        <dbReference type="Proteomes" id="UP000735302"/>
    </source>
</evidence>
<dbReference type="GO" id="GO:0042574">
    <property type="term" value="P:retinal metabolic process"/>
    <property type="evidence" value="ECO:0007669"/>
    <property type="project" value="TreeGrafter"/>
</dbReference>